<sequence>MADAAHVSIVFCGGCNPRIDRGRLAGELASRLAARGCRLSYNRRDADLLIYLSGCTADCARHDGPPGVPGIAVAAAAVDAVAVPEADLAAAVIEKADQYLQMKR</sequence>
<accession>A0ABU3P0A2</accession>
<evidence type="ECO:0000313" key="2">
    <source>
        <dbReference type="Proteomes" id="UP001254848"/>
    </source>
</evidence>
<gene>
    <name evidence="1" type="ORF">Q4T40_14595</name>
</gene>
<dbReference type="EMBL" id="JAUOZS010000001">
    <property type="protein sequence ID" value="MDT8902476.1"/>
    <property type="molecule type" value="Genomic_DNA"/>
</dbReference>
<name>A0ABU3P0A2_9FIRM</name>
<protein>
    <recommendedName>
        <fullName evidence="3">Metal-binding protein</fullName>
    </recommendedName>
</protein>
<keyword evidence="2" id="KW-1185">Reference proteome</keyword>
<reference evidence="1 2" key="1">
    <citation type="submission" date="2023-07" db="EMBL/GenBank/DDBJ databases">
        <title>The novel representative of Negativicutes class, Anaeroselena agilis gen. nov. sp. nov.</title>
        <authorList>
            <person name="Prokofeva M.I."/>
            <person name="Elcheninov A.G."/>
            <person name="Klyukina A."/>
            <person name="Kublanov I.V."/>
            <person name="Frolov E.N."/>
            <person name="Podosokorskaya O.A."/>
        </authorList>
    </citation>
    <scope>NUCLEOTIDE SEQUENCE [LARGE SCALE GENOMIC DNA]</scope>
    <source>
        <strain evidence="1 2">4137-cl</strain>
    </source>
</reference>
<evidence type="ECO:0008006" key="3">
    <source>
        <dbReference type="Google" id="ProtNLM"/>
    </source>
</evidence>
<organism evidence="1 2">
    <name type="scientific">Anaeroselena agilis</name>
    <dbReference type="NCBI Taxonomy" id="3063788"/>
    <lineage>
        <taxon>Bacteria</taxon>
        <taxon>Bacillati</taxon>
        <taxon>Bacillota</taxon>
        <taxon>Negativicutes</taxon>
        <taxon>Acetonemataceae</taxon>
        <taxon>Anaeroselena</taxon>
    </lineage>
</organism>
<dbReference type="Proteomes" id="UP001254848">
    <property type="component" value="Unassembled WGS sequence"/>
</dbReference>
<evidence type="ECO:0000313" key="1">
    <source>
        <dbReference type="EMBL" id="MDT8902476.1"/>
    </source>
</evidence>
<comment type="caution">
    <text evidence="1">The sequence shown here is derived from an EMBL/GenBank/DDBJ whole genome shotgun (WGS) entry which is preliminary data.</text>
</comment>
<dbReference type="RefSeq" id="WP_413780956.1">
    <property type="nucleotide sequence ID" value="NZ_JAUOZS010000001.1"/>
</dbReference>
<proteinExistence type="predicted"/>